<evidence type="ECO:0000313" key="3">
    <source>
        <dbReference type="EMBL" id="SZX76881.1"/>
    </source>
</evidence>
<dbReference type="EMBL" id="FNXT01001268">
    <property type="protein sequence ID" value="SZX76881.1"/>
    <property type="molecule type" value="Genomic_DNA"/>
</dbReference>
<dbReference type="SUPFAM" id="SSF55821">
    <property type="entry name" value="YrdC/RibB"/>
    <property type="match status" value="1"/>
</dbReference>
<dbReference type="InterPro" id="IPR052532">
    <property type="entry name" value="SUA5_domain"/>
</dbReference>
<dbReference type="AlphaFoldDB" id="A0A383WHJ1"/>
<dbReference type="PROSITE" id="PS51163">
    <property type="entry name" value="YRDC"/>
    <property type="match status" value="1"/>
</dbReference>
<dbReference type="STRING" id="3088.A0A383WHJ1"/>
<dbReference type="InterPro" id="IPR006070">
    <property type="entry name" value="Sua5-like_dom"/>
</dbReference>
<feature type="domain" description="YrdC-like" evidence="2">
    <location>
        <begin position="78"/>
        <end position="282"/>
    </location>
</feature>
<evidence type="ECO:0000259" key="2">
    <source>
        <dbReference type="PROSITE" id="PS51163"/>
    </source>
</evidence>
<evidence type="ECO:0000313" key="4">
    <source>
        <dbReference type="Proteomes" id="UP000256970"/>
    </source>
</evidence>
<gene>
    <name evidence="3" type="ORF">BQ4739_LOCUS17247</name>
</gene>
<dbReference type="Proteomes" id="UP000256970">
    <property type="component" value="Unassembled WGS sequence"/>
</dbReference>
<dbReference type="InterPro" id="IPR017945">
    <property type="entry name" value="DHBP_synth_RibB-like_a/b_dom"/>
</dbReference>
<dbReference type="PANTHER" id="PTHR42828:SF3">
    <property type="entry name" value="THREONYLCARBAMOYL-AMP SYNTHASE"/>
    <property type="match status" value="1"/>
</dbReference>
<dbReference type="PANTHER" id="PTHR42828">
    <property type="entry name" value="DHBP SYNTHASE RIBB-LIKE ALPHA/BETA DOMAIN-CONTAINING PROTEIN"/>
    <property type="match status" value="1"/>
</dbReference>
<evidence type="ECO:0000256" key="1">
    <source>
        <dbReference type="ARBA" id="ARBA00015492"/>
    </source>
</evidence>
<protein>
    <recommendedName>
        <fullName evidence="1">Threonylcarbamoyl-AMP synthase</fullName>
    </recommendedName>
</protein>
<sequence length="288" mass="31551">MQANCQQIRHILSSRPVAFTQKLRQQPFGPHYSQARQRRSCVQVSAVKSAKRLKYAGIGQRAVHDPLFVSVQPDGSDAWRLEPVIQLLKDGGVGIIPTDSLPAVVCDLENRTAALKMYNAMELAPKKQLSILVGSFNDISKYTAGFPLPTQAGQADLFRMAQRLLPGPYTFILGASKNLPSQVVDFRKGKTRQRKSVGVRMPDDPVCRAVLQGLGGCLLSHSVHVDETLGAETEVPDPGMLMDMYGQKGLDFIVDTGRRTVTATSVVDMTTSEPEVIREGRGDVSMFI</sequence>
<reference evidence="3 4" key="1">
    <citation type="submission" date="2016-10" db="EMBL/GenBank/DDBJ databases">
        <authorList>
            <person name="Cai Z."/>
        </authorList>
    </citation>
    <scope>NUCLEOTIDE SEQUENCE [LARGE SCALE GENOMIC DNA]</scope>
</reference>
<organism evidence="3 4">
    <name type="scientific">Tetradesmus obliquus</name>
    <name type="common">Green alga</name>
    <name type="synonym">Acutodesmus obliquus</name>
    <dbReference type="NCBI Taxonomy" id="3088"/>
    <lineage>
        <taxon>Eukaryota</taxon>
        <taxon>Viridiplantae</taxon>
        <taxon>Chlorophyta</taxon>
        <taxon>core chlorophytes</taxon>
        <taxon>Chlorophyceae</taxon>
        <taxon>CS clade</taxon>
        <taxon>Sphaeropleales</taxon>
        <taxon>Scenedesmaceae</taxon>
        <taxon>Tetradesmus</taxon>
    </lineage>
</organism>
<proteinExistence type="predicted"/>
<dbReference type="Gene3D" id="3.90.870.10">
    <property type="entry name" value="DHBP synthase"/>
    <property type="match status" value="1"/>
</dbReference>
<keyword evidence="4" id="KW-1185">Reference proteome</keyword>
<name>A0A383WHJ1_TETOB</name>
<accession>A0A383WHJ1</accession>
<dbReference type="Pfam" id="PF01300">
    <property type="entry name" value="Sua5_yciO_yrdC"/>
    <property type="match status" value="1"/>
</dbReference>
<dbReference type="GO" id="GO:0003725">
    <property type="term" value="F:double-stranded RNA binding"/>
    <property type="evidence" value="ECO:0007669"/>
    <property type="project" value="InterPro"/>
</dbReference>